<name>A0A4R1J8K9_9GAMM</name>
<feature type="binding site" evidence="12">
    <location>
        <begin position="414"/>
        <end position="417"/>
    </location>
    <ligand>
        <name>FAD</name>
        <dbReference type="ChEBI" id="CHEBI:57692"/>
    </ligand>
</feature>
<comment type="cofactor">
    <cofactor evidence="11 12">
        <name>FAD</name>
        <dbReference type="ChEBI" id="CHEBI:57692"/>
    </cofactor>
    <text evidence="11 12">Binds 1 FAD per subunit.</text>
</comment>
<dbReference type="UniPathway" id="UPA00140">
    <property type="reaction ID" value="UER00207"/>
</dbReference>
<protein>
    <recommendedName>
        <fullName evidence="11">Sulfite reductase [NADPH] flavoprotein alpha-component</fullName>
        <shortName evidence="11">SiR-FP</shortName>
        <ecNumber evidence="11">1.8.1.2</ecNumber>
    </recommendedName>
</protein>
<keyword evidence="3 11" id="KW-0285">Flavoprotein</keyword>
<keyword evidence="1 11" id="KW-0813">Transport</keyword>
<accession>A0A4R1J8K9</accession>
<dbReference type="SUPFAM" id="SSF52343">
    <property type="entry name" value="Ferredoxin reductase-like, C-terminal NADP-linked domain"/>
    <property type="match status" value="1"/>
</dbReference>
<dbReference type="InterPro" id="IPR001433">
    <property type="entry name" value="OxRdtase_FAD/NAD-bd"/>
</dbReference>
<sequence length="594" mass="66278">MSLQDLNALSCPLSSEQLKALEQVLGDLSPLQQAWVSGYLYAKNASEQTAPTVTAASGTYVTILYASQTGNAKAVAEQLFDKAQQHNVPVQLQNIVDYKSKSLKKERFLVIVASTNGEGEPPDDAMEFHDFLVSKKAPKIPNLHYAVLSLGDSSYEHFCKCGVDFDERLQALGAQPLLPRVDCDLDYEQPASQWQQSLLEILKAQSSELSAANSDELSNPRVETKYDRAHPATATVLTNQKITGRHSLKDIRHIEFDLDGVGMTYQSGDALGVWFENDMALVEDLLGVLSLDAEQSVIIDEQSVTLRTALTQFYELTQTPPGFVEFWADRSGADELQQLKAQKPLLREYAATHQIIDVVSEYPASVSADELLGALRRLTPRMYSIASSQAEVEDEVHLCVAVVSFKQGEAERFGGCSGFLSRLREGQSVKIFVEANHNFKLPRDHSTPVIMIGPGTGIAPFRAFLQQRDAEGSSGDNWLFFGNPHFTEDFLYQSEIQGYVKSGLLSRIDLAFSRDQANKVYVQDRLRERSKEVYDWLANRGAHLYICGDSTRMAKDVEQTLLSIASEQGQMSQKEAEDWLKSLRCDKRYQKDVY</sequence>
<dbReference type="PIRSF" id="PIRSF000207">
    <property type="entry name" value="SiR-FP_CysJ"/>
    <property type="match status" value="1"/>
</dbReference>
<dbReference type="PANTHER" id="PTHR19384:SF128">
    <property type="entry name" value="NADPH OXIDOREDUCTASE A"/>
    <property type="match status" value="1"/>
</dbReference>
<dbReference type="Proteomes" id="UP000295565">
    <property type="component" value="Unassembled WGS sequence"/>
</dbReference>
<dbReference type="FunFam" id="3.40.50.80:FF:000001">
    <property type="entry name" value="NADPH--cytochrome P450 reductase 1"/>
    <property type="match status" value="1"/>
</dbReference>
<dbReference type="Gene3D" id="3.40.50.80">
    <property type="entry name" value="Nucleotide-binding domain of ferredoxin-NADP reductase (FNR) module"/>
    <property type="match status" value="1"/>
</dbReference>
<dbReference type="Pfam" id="PF00667">
    <property type="entry name" value="FAD_binding_1"/>
    <property type="match status" value="1"/>
</dbReference>
<dbReference type="Gene3D" id="3.40.50.360">
    <property type="match status" value="1"/>
</dbReference>
<dbReference type="CDD" id="cd06199">
    <property type="entry name" value="SiR"/>
    <property type="match status" value="1"/>
</dbReference>
<evidence type="ECO:0000313" key="16">
    <source>
        <dbReference type="Proteomes" id="UP000295565"/>
    </source>
</evidence>
<feature type="binding site" evidence="12">
    <location>
        <begin position="114"/>
        <end position="117"/>
    </location>
    <ligand>
        <name>FMN</name>
        <dbReference type="ChEBI" id="CHEBI:58210"/>
    </ligand>
</feature>
<keyword evidence="2 11" id="KW-0028">Amino-acid biosynthesis</keyword>
<evidence type="ECO:0000256" key="5">
    <source>
        <dbReference type="ARBA" id="ARBA00022827"/>
    </source>
</evidence>
<feature type="domain" description="Flavodoxin-like" evidence="13">
    <location>
        <begin position="61"/>
        <end position="199"/>
    </location>
</feature>
<dbReference type="EMBL" id="SMGD01000016">
    <property type="protein sequence ID" value="TCK46886.1"/>
    <property type="molecule type" value="Genomic_DNA"/>
</dbReference>
<keyword evidence="6 11" id="KW-0521">NADP</keyword>
<comment type="cofactor">
    <cofactor evidence="11 12">
        <name>FMN</name>
        <dbReference type="ChEBI" id="CHEBI:58210"/>
    </cofactor>
    <text evidence="11 12">Binds 1 FMN per subunit.</text>
</comment>
<comment type="caution">
    <text evidence="15">The sequence shown here is derived from an EMBL/GenBank/DDBJ whole genome shotgun (WGS) entry which is preliminary data.</text>
</comment>
<dbReference type="NCBIfam" id="TIGR01931">
    <property type="entry name" value="cysJ"/>
    <property type="match status" value="1"/>
</dbReference>
<dbReference type="PRINTS" id="PR00369">
    <property type="entry name" value="FLAVODOXIN"/>
</dbReference>
<keyword evidence="5 11" id="KW-0274">FAD</keyword>
<feature type="domain" description="FAD-binding FR-type" evidence="14">
    <location>
        <begin position="229"/>
        <end position="442"/>
    </location>
</feature>
<evidence type="ECO:0000256" key="3">
    <source>
        <dbReference type="ARBA" id="ARBA00022630"/>
    </source>
</evidence>
<keyword evidence="9 11" id="KW-0198">Cysteine biosynthesis</keyword>
<evidence type="ECO:0000256" key="8">
    <source>
        <dbReference type="ARBA" id="ARBA00023002"/>
    </source>
</evidence>
<dbReference type="GO" id="GO:0019344">
    <property type="term" value="P:cysteine biosynthetic process"/>
    <property type="evidence" value="ECO:0007669"/>
    <property type="project" value="UniProtKB-KW"/>
</dbReference>
<dbReference type="GO" id="GO:0005829">
    <property type="term" value="C:cytosol"/>
    <property type="evidence" value="ECO:0007669"/>
    <property type="project" value="TreeGrafter"/>
</dbReference>
<evidence type="ECO:0000256" key="11">
    <source>
        <dbReference type="PIRNR" id="PIRNR000207"/>
    </source>
</evidence>
<keyword evidence="4 11" id="KW-0288">FMN</keyword>
<feature type="binding site" evidence="12">
    <location>
        <position position="556"/>
    </location>
    <ligand>
        <name>NADP(+)</name>
        <dbReference type="ChEBI" id="CHEBI:58349"/>
    </ligand>
</feature>
<feature type="binding site" evidence="12">
    <location>
        <position position="351"/>
    </location>
    <ligand>
        <name>FAD</name>
        <dbReference type="ChEBI" id="CHEBI:57692"/>
    </ligand>
</feature>
<dbReference type="AlphaFoldDB" id="A0A4R1J8K9"/>
<feature type="binding site" evidence="12">
    <location>
        <position position="594"/>
    </location>
    <ligand>
        <name>FAD</name>
        <dbReference type="ChEBI" id="CHEBI:57692"/>
    </ligand>
</feature>
<feature type="binding site" evidence="12">
    <location>
        <begin position="150"/>
        <end position="159"/>
    </location>
    <ligand>
        <name>FMN</name>
        <dbReference type="ChEBI" id="CHEBI:58210"/>
    </ligand>
</feature>
<dbReference type="InterPro" id="IPR001094">
    <property type="entry name" value="Flavdoxin-like"/>
</dbReference>
<proteinExistence type="predicted"/>
<comment type="subunit">
    <text evidence="11">Alpha(8)-beta(8). The alpha component is a flavoprotein, the beta component is a hemoprotein.</text>
</comment>
<dbReference type="PANTHER" id="PTHR19384">
    <property type="entry name" value="NITRIC OXIDE SYNTHASE-RELATED"/>
    <property type="match status" value="1"/>
</dbReference>
<dbReference type="InterPro" id="IPR017938">
    <property type="entry name" value="Riboflavin_synthase-like_b-brl"/>
</dbReference>
<organism evidence="15 16">
    <name type="scientific">Celerinatantimonas diazotrophica</name>
    <dbReference type="NCBI Taxonomy" id="412034"/>
    <lineage>
        <taxon>Bacteria</taxon>
        <taxon>Pseudomonadati</taxon>
        <taxon>Pseudomonadota</taxon>
        <taxon>Gammaproteobacteria</taxon>
        <taxon>Celerinatantimonadaceae</taxon>
        <taxon>Celerinatantimonas</taxon>
    </lineage>
</organism>
<feature type="binding site" evidence="12">
    <location>
        <begin position="513"/>
        <end position="514"/>
    </location>
    <ligand>
        <name>NADP(+)</name>
        <dbReference type="ChEBI" id="CHEBI:58349"/>
    </ligand>
</feature>
<comment type="function">
    <text evidence="11">Component of the sulfite reductase complex that catalyzes the 6-electron reduction of sulfite to sulfide. This is one of several activities required for the biosynthesis of L-cysteine from sulfate. The flavoprotein component catalyzes the electron flow from NADPH -&gt; FAD -&gt; FMN to the hemoprotein component.</text>
</comment>
<dbReference type="InterPro" id="IPR008254">
    <property type="entry name" value="Flavodoxin/NO_synth"/>
</dbReference>
<dbReference type="GO" id="GO:0070814">
    <property type="term" value="P:hydrogen sulfide biosynthetic process"/>
    <property type="evidence" value="ECO:0007669"/>
    <property type="project" value="UniProtKB-UniPathway"/>
</dbReference>
<dbReference type="Pfam" id="PF00258">
    <property type="entry name" value="Flavodoxin_1"/>
    <property type="match status" value="1"/>
</dbReference>
<dbReference type="OrthoDB" id="9816402at2"/>
<dbReference type="SUPFAM" id="SSF52218">
    <property type="entry name" value="Flavoproteins"/>
    <property type="match status" value="1"/>
</dbReference>
<dbReference type="PRINTS" id="PR00371">
    <property type="entry name" value="FPNCR"/>
</dbReference>
<dbReference type="Gene3D" id="1.20.990.10">
    <property type="entry name" value="NADPH-cytochrome p450 Reductase, Chain A, domain 3"/>
    <property type="match status" value="1"/>
</dbReference>
<dbReference type="RefSeq" id="WP_131913791.1">
    <property type="nucleotide sequence ID" value="NZ_OU594967.1"/>
</dbReference>
<dbReference type="SUPFAM" id="SSF63380">
    <property type="entry name" value="Riboflavin synthase domain-like"/>
    <property type="match status" value="1"/>
</dbReference>
<evidence type="ECO:0000256" key="2">
    <source>
        <dbReference type="ARBA" id="ARBA00022605"/>
    </source>
</evidence>
<evidence type="ECO:0000256" key="10">
    <source>
        <dbReference type="ARBA" id="ARBA00052219"/>
    </source>
</evidence>
<evidence type="ECO:0000256" key="6">
    <source>
        <dbReference type="ARBA" id="ARBA00022857"/>
    </source>
</evidence>
<dbReference type="InterPro" id="IPR039261">
    <property type="entry name" value="FNR_nucleotide-bd"/>
</dbReference>
<evidence type="ECO:0000256" key="4">
    <source>
        <dbReference type="ARBA" id="ARBA00022643"/>
    </source>
</evidence>
<dbReference type="InterPro" id="IPR003097">
    <property type="entry name" value="CysJ-like_FAD-binding"/>
</dbReference>
<evidence type="ECO:0000256" key="9">
    <source>
        <dbReference type="ARBA" id="ARBA00023192"/>
    </source>
</evidence>
<evidence type="ECO:0000259" key="14">
    <source>
        <dbReference type="PROSITE" id="PS51384"/>
    </source>
</evidence>
<feature type="binding site" evidence="12">
    <location>
        <position position="317"/>
    </location>
    <ligand>
        <name>FAD</name>
        <dbReference type="ChEBI" id="CHEBI:57692"/>
    </ligand>
</feature>
<dbReference type="InterPro" id="IPR010199">
    <property type="entry name" value="CysJ"/>
</dbReference>
<dbReference type="InterPro" id="IPR023173">
    <property type="entry name" value="NADPH_Cyt_P450_Rdtase_alpha"/>
</dbReference>
<dbReference type="GO" id="GO:0050660">
    <property type="term" value="F:flavin adenine dinucleotide binding"/>
    <property type="evidence" value="ECO:0007669"/>
    <property type="project" value="InterPro"/>
</dbReference>
<keyword evidence="7 11" id="KW-0249">Electron transport</keyword>
<gene>
    <name evidence="15" type="ORF">EV690_3034</name>
</gene>
<keyword evidence="16" id="KW-1185">Reference proteome</keyword>
<feature type="binding site" evidence="12">
    <location>
        <begin position="519"/>
        <end position="523"/>
    </location>
    <ligand>
        <name>NADP(+)</name>
        <dbReference type="ChEBI" id="CHEBI:58349"/>
    </ligand>
</feature>
<dbReference type="GO" id="GO:0010181">
    <property type="term" value="F:FMN binding"/>
    <property type="evidence" value="ECO:0007669"/>
    <property type="project" value="InterPro"/>
</dbReference>
<dbReference type="GO" id="GO:0004783">
    <property type="term" value="F:sulfite reductase (NADPH) activity"/>
    <property type="evidence" value="ECO:0007669"/>
    <property type="project" value="UniProtKB-EC"/>
</dbReference>
<evidence type="ECO:0000256" key="7">
    <source>
        <dbReference type="ARBA" id="ARBA00022982"/>
    </source>
</evidence>
<feature type="binding site" evidence="12">
    <location>
        <begin position="381"/>
        <end position="384"/>
    </location>
    <ligand>
        <name>FAD</name>
        <dbReference type="ChEBI" id="CHEBI:57692"/>
    </ligand>
</feature>
<keyword evidence="8 11" id="KW-0560">Oxidoreductase</keyword>
<evidence type="ECO:0000259" key="13">
    <source>
        <dbReference type="PROSITE" id="PS50902"/>
    </source>
</evidence>
<comment type="catalytic activity">
    <reaction evidence="10 11">
        <text>hydrogen sulfide + 3 NADP(+) + 3 H2O = sulfite + 3 NADPH + 4 H(+)</text>
        <dbReference type="Rhea" id="RHEA:13801"/>
        <dbReference type="ChEBI" id="CHEBI:15377"/>
        <dbReference type="ChEBI" id="CHEBI:15378"/>
        <dbReference type="ChEBI" id="CHEBI:17359"/>
        <dbReference type="ChEBI" id="CHEBI:29919"/>
        <dbReference type="ChEBI" id="CHEBI:57783"/>
        <dbReference type="ChEBI" id="CHEBI:58349"/>
        <dbReference type="EC" id="1.8.1.2"/>
    </reaction>
</comment>
<evidence type="ECO:0000256" key="12">
    <source>
        <dbReference type="PIRSR" id="PIRSR000207-1"/>
    </source>
</evidence>
<dbReference type="Pfam" id="PF00175">
    <property type="entry name" value="NAD_binding_1"/>
    <property type="match status" value="1"/>
</dbReference>
<dbReference type="InterPro" id="IPR029039">
    <property type="entry name" value="Flavoprotein-like_sf"/>
</dbReference>
<dbReference type="InterPro" id="IPR017927">
    <property type="entry name" value="FAD-bd_FR_type"/>
</dbReference>
<reference evidence="15 16" key="1">
    <citation type="submission" date="2019-03" db="EMBL/GenBank/DDBJ databases">
        <title>Genomic Encyclopedia of Type Strains, Phase IV (KMG-IV): sequencing the most valuable type-strain genomes for metagenomic binning, comparative biology and taxonomic classification.</title>
        <authorList>
            <person name="Goeker M."/>
        </authorList>
    </citation>
    <scope>NUCLEOTIDE SEQUENCE [LARGE SCALE GENOMIC DNA]</scope>
    <source>
        <strain evidence="15 16">DSM 18577</strain>
    </source>
</reference>
<dbReference type="InterPro" id="IPR001709">
    <property type="entry name" value="Flavoprot_Pyr_Nucl_cyt_Rdtase"/>
</dbReference>
<evidence type="ECO:0000256" key="1">
    <source>
        <dbReference type="ARBA" id="ARBA00022448"/>
    </source>
</evidence>
<dbReference type="PROSITE" id="PS50902">
    <property type="entry name" value="FLAVODOXIN_LIKE"/>
    <property type="match status" value="1"/>
</dbReference>
<dbReference type="Gene3D" id="2.40.30.10">
    <property type="entry name" value="Translation factors"/>
    <property type="match status" value="1"/>
</dbReference>
<evidence type="ECO:0000313" key="15">
    <source>
        <dbReference type="EMBL" id="TCK46886.1"/>
    </source>
</evidence>
<feature type="binding site" evidence="12">
    <location>
        <begin position="67"/>
        <end position="72"/>
    </location>
    <ligand>
        <name>FMN</name>
        <dbReference type="ChEBI" id="CHEBI:58210"/>
    </ligand>
</feature>
<dbReference type="EC" id="1.8.1.2" evidence="11"/>
<dbReference type="PROSITE" id="PS51384">
    <property type="entry name" value="FAD_FR"/>
    <property type="match status" value="1"/>
</dbReference>
<comment type="pathway">
    <text evidence="11">Sulfur metabolism; hydrogen sulfide biosynthesis; hydrogen sulfide from sulfite (NADPH route): step 1/1.</text>
</comment>